<dbReference type="AlphaFoldDB" id="A0A5P1FKE6"/>
<protein>
    <recommendedName>
        <fullName evidence="6">RING-type domain-containing protein</fullName>
    </recommendedName>
</protein>
<reference evidence="8" key="1">
    <citation type="journal article" date="2017" name="Nat. Commun.">
        <title>The asparagus genome sheds light on the origin and evolution of a young Y chromosome.</title>
        <authorList>
            <person name="Harkess A."/>
            <person name="Zhou J."/>
            <person name="Xu C."/>
            <person name="Bowers J.E."/>
            <person name="Van der Hulst R."/>
            <person name="Ayyampalayam S."/>
            <person name="Mercati F."/>
            <person name="Riccardi P."/>
            <person name="McKain M.R."/>
            <person name="Kakrana A."/>
            <person name="Tang H."/>
            <person name="Ray J."/>
            <person name="Groenendijk J."/>
            <person name="Arikit S."/>
            <person name="Mathioni S.M."/>
            <person name="Nakano M."/>
            <person name="Shan H."/>
            <person name="Telgmann-Rauber A."/>
            <person name="Kanno A."/>
            <person name="Yue Z."/>
            <person name="Chen H."/>
            <person name="Li W."/>
            <person name="Chen Y."/>
            <person name="Xu X."/>
            <person name="Zhang Y."/>
            <person name="Luo S."/>
            <person name="Chen H."/>
            <person name="Gao J."/>
            <person name="Mao Z."/>
            <person name="Pires J.C."/>
            <person name="Luo M."/>
            <person name="Kudrna D."/>
            <person name="Wing R.A."/>
            <person name="Meyers B.C."/>
            <person name="Yi K."/>
            <person name="Kong H."/>
            <person name="Lavrijsen P."/>
            <person name="Sunseri F."/>
            <person name="Falavigna A."/>
            <person name="Ye Y."/>
            <person name="Leebens-Mack J.H."/>
            <person name="Chen G."/>
        </authorList>
    </citation>
    <scope>NUCLEOTIDE SEQUENCE [LARGE SCALE GENOMIC DNA]</scope>
    <source>
        <strain evidence="8">cv. DH0086</strain>
    </source>
</reference>
<gene>
    <name evidence="7" type="ORF">A4U43_C02F15510</name>
</gene>
<dbReference type="CDD" id="cd16649">
    <property type="entry name" value="mRING-HC-C3HC5_CGRF1-like"/>
    <property type="match status" value="1"/>
</dbReference>
<evidence type="ECO:0000259" key="6">
    <source>
        <dbReference type="PROSITE" id="PS50089"/>
    </source>
</evidence>
<dbReference type="Proteomes" id="UP000243459">
    <property type="component" value="Chromosome 2"/>
</dbReference>
<dbReference type="EMBL" id="CM007382">
    <property type="protein sequence ID" value="ONK78193.1"/>
    <property type="molecule type" value="Genomic_DNA"/>
</dbReference>
<dbReference type="InterPro" id="IPR013083">
    <property type="entry name" value="Znf_RING/FYVE/PHD"/>
</dbReference>
<evidence type="ECO:0000256" key="1">
    <source>
        <dbReference type="ARBA" id="ARBA00022723"/>
    </source>
</evidence>
<dbReference type="PANTHER" id="PTHR42647:SF72">
    <property type="entry name" value="EF-HAND CALCIUM-BINDING DOMAIN-CONTAINING PROTEIN 4A"/>
    <property type="match status" value="1"/>
</dbReference>
<organism evidence="7 8">
    <name type="scientific">Asparagus officinalis</name>
    <name type="common">Garden asparagus</name>
    <dbReference type="NCBI Taxonomy" id="4686"/>
    <lineage>
        <taxon>Eukaryota</taxon>
        <taxon>Viridiplantae</taxon>
        <taxon>Streptophyta</taxon>
        <taxon>Embryophyta</taxon>
        <taxon>Tracheophyta</taxon>
        <taxon>Spermatophyta</taxon>
        <taxon>Magnoliopsida</taxon>
        <taxon>Liliopsida</taxon>
        <taxon>Asparagales</taxon>
        <taxon>Asparagaceae</taxon>
        <taxon>Asparagoideae</taxon>
        <taxon>Asparagus</taxon>
    </lineage>
</organism>
<dbReference type="GO" id="GO:0004842">
    <property type="term" value="F:ubiquitin-protein transferase activity"/>
    <property type="evidence" value="ECO:0007669"/>
    <property type="project" value="TreeGrafter"/>
</dbReference>
<evidence type="ECO:0000313" key="8">
    <source>
        <dbReference type="Proteomes" id="UP000243459"/>
    </source>
</evidence>
<evidence type="ECO:0000256" key="4">
    <source>
        <dbReference type="PROSITE-ProRule" id="PRU00175"/>
    </source>
</evidence>
<evidence type="ECO:0000256" key="2">
    <source>
        <dbReference type="ARBA" id="ARBA00022771"/>
    </source>
</evidence>
<keyword evidence="3" id="KW-0862">Zinc</keyword>
<dbReference type="FunFam" id="3.30.40.10:FF:000239">
    <property type="entry name" value="probable BOI-related E3 ubiquitin-protein ligase 2"/>
    <property type="match status" value="1"/>
</dbReference>
<dbReference type="PIRSF" id="PIRSF036836">
    <property type="entry name" value="RNase_bind_SBP1"/>
    <property type="match status" value="1"/>
</dbReference>
<feature type="coiled-coil region" evidence="5">
    <location>
        <begin position="9"/>
        <end position="36"/>
    </location>
</feature>
<dbReference type="PANTHER" id="PTHR42647">
    <property type="entry name" value="SBP (S-RIBONUCLEASE BINDING PROTEIN) FAMILY PROTEIN"/>
    <property type="match status" value="1"/>
</dbReference>
<dbReference type="Pfam" id="PF13920">
    <property type="entry name" value="zf-C3HC4_3"/>
    <property type="match status" value="1"/>
</dbReference>
<dbReference type="PROSITE" id="PS50089">
    <property type="entry name" value="ZF_RING_2"/>
    <property type="match status" value="1"/>
</dbReference>
<keyword evidence="8" id="KW-1185">Reference proteome</keyword>
<evidence type="ECO:0000256" key="5">
    <source>
        <dbReference type="SAM" id="Coils"/>
    </source>
</evidence>
<dbReference type="OMA" id="IEWIRSM"/>
<dbReference type="InterPro" id="IPR001841">
    <property type="entry name" value="Znf_RING"/>
</dbReference>
<dbReference type="Gene3D" id="3.30.40.10">
    <property type="entry name" value="Zinc/RING finger domain, C3HC4 (zinc finger)"/>
    <property type="match status" value="1"/>
</dbReference>
<evidence type="ECO:0000256" key="3">
    <source>
        <dbReference type="ARBA" id="ARBA00022833"/>
    </source>
</evidence>
<proteinExistence type="predicted"/>
<keyword evidence="1" id="KW-0479">Metal-binding</keyword>
<sequence length="168" mass="18552">MEQQVLKRLKEKDLELEIASRKNAELEDKVRQIAAENQIWFNVAKNNEAIVSSLRSSLEQVLLQNTAVDVVKSKEGYGDSEGPALPADDAQSCCFGGVEERANGAVKSEIATAVKESRRNCKICGEKDVSVLLLPCRHLCLCRDCEARVDTCPICHVTKNASLQIFMS</sequence>
<keyword evidence="2 4" id="KW-0863">Zinc-finger</keyword>
<dbReference type="Gramene" id="ONK78193">
    <property type="protein sequence ID" value="ONK78193"/>
    <property type="gene ID" value="A4U43_C02F15510"/>
</dbReference>
<dbReference type="SUPFAM" id="SSF57850">
    <property type="entry name" value="RING/U-box"/>
    <property type="match status" value="1"/>
</dbReference>
<name>A0A5P1FKE6_ASPOF</name>
<accession>A0A5P1FKE6</accession>
<feature type="domain" description="RING-type" evidence="6">
    <location>
        <begin position="121"/>
        <end position="156"/>
    </location>
</feature>
<dbReference type="GO" id="GO:0008270">
    <property type="term" value="F:zinc ion binding"/>
    <property type="evidence" value="ECO:0007669"/>
    <property type="project" value="UniProtKB-KW"/>
</dbReference>
<evidence type="ECO:0000313" key="7">
    <source>
        <dbReference type="EMBL" id="ONK78193.1"/>
    </source>
</evidence>
<keyword evidence="5" id="KW-0175">Coiled coil</keyword>